<organism evidence="4">
    <name type="scientific">Albugo laibachii Nc14</name>
    <dbReference type="NCBI Taxonomy" id="890382"/>
    <lineage>
        <taxon>Eukaryota</taxon>
        <taxon>Sar</taxon>
        <taxon>Stramenopiles</taxon>
        <taxon>Oomycota</taxon>
        <taxon>Peronosporomycetes</taxon>
        <taxon>Albuginales</taxon>
        <taxon>Albuginaceae</taxon>
        <taxon>Albugo</taxon>
    </lineage>
</organism>
<name>F0WST8_9STRA</name>
<reference evidence="4" key="2">
    <citation type="submission" date="2011-02" db="EMBL/GenBank/DDBJ databases">
        <authorList>
            <person name="MacLean D."/>
        </authorList>
    </citation>
    <scope>NUCLEOTIDE SEQUENCE</scope>
</reference>
<dbReference type="SUPFAM" id="SSF53756">
    <property type="entry name" value="UDP-Glycosyltransferase/glycogen phosphorylase"/>
    <property type="match status" value="2"/>
</dbReference>
<feature type="domain" description="Erythromycin biosynthesis protein CIII-like C-terminal" evidence="3">
    <location>
        <begin position="362"/>
        <end position="495"/>
    </location>
</feature>
<keyword evidence="1 4" id="KW-0808">Transferase</keyword>
<accession>F0WST8</accession>
<dbReference type="PANTHER" id="PTHR48050:SF13">
    <property type="entry name" value="STEROL 3-BETA-GLUCOSYLTRANSFERASE UGT80A2"/>
    <property type="match status" value="1"/>
</dbReference>
<dbReference type="InterPro" id="IPR004276">
    <property type="entry name" value="GlycoTrans_28_N"/>
</dbReference>
<dbReference type="FunFam" id="3.40.50.2000:FF:000163">
    <property type="entry name" value="Sterol 3-beta-glucosyltransferase"/>
    <property type="match status" value="1"/>
</dbReference>
<dbReference type="InterPro" id="IPR010610">
    <property type="entry name" value="EryCIII-like_C"/>
</dbReference>
<protein>
    <submittedName>
        <fullName evidence="4">Sterol 3betaglucosyltransferase putative</fullName>
    </submittedName>
</protein>
<dbReference type="Pfam" id="PF06722">
    <property type="entry name" value="EryCIII-like_C"/>
    <property type="match status" value="1"/>
</dbReference>
<dbReference type="GO" id="GO:0005975">
    <property type="term" value="P:carbohydrate metabolic process"/>
    <property type="evidence" value="ECO:0007669"/>
    <property type="project" value="InterPro"/>
</dbReference>
<evidence type="ECO:0000259" key="2">
    <source>
        <dbReference type="Pfam" id="PF03033"/>
    </source>
</evidence>
<proteinExistence type="predicted"/>
<evidence type="ECO:0000256" key="1">
    <source>
        <dbReference type="ARBA" id="ARBA00022679"/>
    </source>
</evidence>
<dbReference type="FunFam" id="3.40.50.2000:FF:000009">
    <property type="entry name" value="Sterol 3-beta-glucosyltransferase UGT80A2"/>
    <property type="match status" value="1"/>
</dbReference>
<dbReference type="EMBL" id="FR824283">
    <property type="protein sequence ID" value="CCA24416.1"/>
    <property type="molecule type" value="Genomic_DNA"/>
</dbReference>
<dbReference type="PANTHER" id="PTHR48050">
    <property type="entry name" value="STEROL 3-BETA-GLUCOSYLTRANSFERASE"/>
    <property type="match status" value="1"/>
</dbReference>
<evidence type="ECO:0000259" key="3">
    <source>
        <dbReference type="Pfam" id="PF06722"/>
    </source>
</evidence>
<sequence>MLTKVSESKQTLSLDDVEAAALVTFDPKGHIKMEFSNESDHHIGIPPLSHSEPQELVPEQEIKVPAMTICIMIVGTRGDVQPFVAIGKRLQQDGHRVRLATHAVFRTLVVDRGLEFYPLAGDPKELAAYMIKTGGHLIPLSIESLTTDIPNKMRMIDEIINSTWPAIAASDPDAHGTGIAGRPFRAQAIISNPVTFGHIHVAEKLGIPLHIMFPQPWVPTVAFPHPLSNLPYHTAKPQRRNYLSYRLLDLLMWQSTERMINEFRKNVLGLRKIRTGDGGKDLLLTLAIPHAFLWSPSLLPKPMDWGPLYDVVGTAVDKSAESFDYTPSQDLVEFLKKQPIFVGFGSMILSNPTETLHMIAEAAAEAEVCVLFQHNESNFGDDVTIPPHVSILGDIPHSWLFHRVRAVVHHGGAGTTAAGLLAGKPTFITPFFGDQPLWGRAVVTAGVGVEPCPIAELTSKKLTKAFKELCDPCIQERVHLLQERMLQENGVEEAVKSFYRHLPLTQMTCGLAHKNERIALYFDRATKVKLCDECAFVISERNDVTSSDLVSCTFVDYSARGPLSGIEGVTSGAGAFLYEVGTGVKSMFVSPFLGYRDEGPKGAIVGFVKGFAGMVARPFSGLAILADHIVTGHYNSYHAHTKRIGSFYDGREAWKPRLLLGCRPEANSDRGKVSVKLTEEEIVLLQNRFLEIINQRRELSTTECKLEVLQESKTIETKDADKSQLAVAKLFQRVFDGIVVKSVIASGPTRTIKIQYEKSVNADTIGSELGKLRSDCALADKIRCEKLEQLRKDFPMPLMNICMVTCGSWEERVSLFVAIGMRLREDGHRVRIAATACHKNNISASGLEFYPLEGQCSVVDSFFDDFLNSKCSVGLTRLHRSSKLEAIKTELSDQMLSYWPACCDLDSIAKMSKSAFRADVIVAHPLCFGISCVAERLGVPLHYFSEIPMTPTAAFSHPFDASFQLSYPYSYLARNYASHKVTMSLLWSQLRAILDKFRAALGLIGKTTERLLWPQWRAPHTYLWNPKLFTMPEDWHCEINIAGYLELAQPQSKTVIIHEEADYVAASSFIESSSSPVLLFEASEFGRHLKKAKVIRLLDVLGAASKASKVRVLLSGVPVSEQMIDQNEYIFHLNAPMSHRKLLTKVEAVVHGGSMQLTAASLEAGKPCCIVSQNWRHRVYAQALVAARVGVELDTKTVWSITQLASAFQQLISPLLQSKAKDLSFTIDNTLVLENAVASFYVNLPIHVMRCDLDPNRLARVYDGVNEMKLSYEAEAALQAFSANCELRKAKYKPISYFTNGPPKFSIRAIPGYPYRICTMPDLRVDIKNRSLLPSESHLCYPTDWKMRMRPGLEKQKSFAVDVVNTSSSVFWVSAEEEESQRERINHCYELVRDTHTHNQNQNTMYVSYDSLSEKMLSEKGKI</sequence>
<dbReference type="CDD" id="cd03784">
    <property type="entry name" value="GT1_Gtf-like"/>
    <property type="match status" value="1"/>
</dbReference>
<reference evidence="4" key="1">
    <citation type="journal article" date="2011" name="PLoS Biol.">
        <title>Gene gain and loss during evolution of obligate parasitism in the white rust pathogen of Arabidopsis thaliana.</title>
        <authorList>
            <person name="Kemen E."/>
            <person name="Gardiner A."/>
            <person name="Schultz-Larsen T."/>
            <person name="Kemen A.C."/>
            <person name="Balmuth A.L."/>
            <person name="Robert-Seilaniantz A."/>
            <person name="Bailey K."/>
            <person name="Holub E."/>
            <person name="Studholme D.J."/>
            <person name="Maclean D."/>
            <person name="Jones J.D."/>
        </authorList>
    </citation>
    <scope>NUCLEOTIDE SEQUENCE</scope>
</reference>
<dbReference type="Gene3D" id="3.40.50.2000">
    <property type="entry name" value="Glycogen Phosphorylase B"/>
    <property type="match status" value="4"/>
</dbReference>
<dbReference type="Pfam" id="PF03033">
    <property type="entry name" value="Glyco_transf_28"/>
    <property type="match status" value="1"/>
</dbReference>
<dbReference type="HOGENOM" id="CLU_004148_0_0_1"/>
<feature type="domain" description="Glycosyltransferase family 28 N-terminal" evidence="2">
    <location>
        <begin position="69"/>
        <end position="223"/>
    </location>
</feature>
<gene>
    <name evidence="4" type="primary">AlNc14C238G9434</name>
    <name evidence="4" type="ORF">ALNC14_105600</name>
</gene>
<dbReference type="GO" id="GO:0016906">
    <property type="term" value="F:sterol 3-beta-glucosyltransferase activity"/>
    <property type="evidence" value="ECO:0007669"/>
    <property type="project" value="UniProtKB-ARBA"/>
</dbReference>
<dbReference type="InterPro" id="IPR002213">
    <property type="entry name" value="UDP_glucos_trans"/>
</dbReference>
<dbReference type="InterPro" id="IPR050426">
    <property type="entry name" value="Glycosyltransferase_28"/>
</dbReference>
<evidence type="ECO:0000313" key="4">
    <source>
        <dbReference type="EMBL" id="CCA24416.1"/>
    </source>
</evidence>